<comment type="caution">
    <text evidence="2">The sequence shown here is derived from an EMBL/GenBank/DDBJ whole genome shotgun (WGS) entry which is preliminary data.</text>
</comment>
<feature type="domain" description="NadR/Ttd14 AAA" evidence="1">
    <location>
        <begin position="5"/>
        <end position="155"/>
    </location>
</feature>
<dbReference type="Gene3D" id="3.40.50.300">
    <property type="entry name" value="P-loop containing nucleotide triphosphate hydrolases"/>
    <property type="match status" value="1"/>
</dbReference>
<proteinExistence type="predicted"/>
<dbReference type="EMBL" id="LAZR01024820">
    <property type="protein sequence ID" value="KKL73902.1"/>
    <property type="molecule type" value="Genomic_DNA"/>
</dbReference>
<gene>
    <name evidence="2" type="ORF">LCGC14_2070250</name>
</gene>
<protein>
    <recommendedName>
        <fullName evidence="1">NadR/Ttd14 AAA domain-containing protein</fullName>
    </recommendedName>
</protein>
<sequence length="181" mass="20394">MTLVVNLFGGPGTGKSTTAAGVFHQLKLQGINCEMALEYAKDKVWEESAQVLDNQLYVFGKQFHRIWRLLGKVDIIITDSPLLNSILYYEDKNPFFPEMVVFEHSRLNNLDVLLGRVKEYNPAGRLQTEEKARDLDDKIRGILDIESPTYINVTADASAVDVIVAQALLHWATMIAVEDLE</sequence>
<evidence type="ECO:0000259" key="1">
    <source>
        <dbReference type="Pfam" id="PF13521"/>
    </source>
</evidence>
<evidence type="ECO:0000313" key="2">
    <source>
        <dbReference type="EMBL" id="KKL73902.1"/>
    </source>
</evidence>
<dbReference type="AlphaFoldDB" id="A0A0F9HFP0"/>
<reference evidence="2" key="1">
    <citation type="journal article" date="2015" name="Nature">
        <title>Complex archaea that bridge the gap between prokaryotes and eukaryotes.</title>
        <authorList>
            <person name="Spang A."/>
            <person name="Saw J.H."/>
            <person name="Jorgensen S.L."/>
            <person name="Zaremba-Niedzwiedzka K."/>
            <person name="Martijn J."/>
            <person name="Lind A.E."/>
            <person name="van Eijk R."/>
            <person name="Schleper C."/>
            <person name="Guy L."/>
            <person name="Ettema T.J."/>
        </authorList>
    </citation>
    <scope>NUCLEOTIDE SEQUENCE</scope>
</reference>
<dbReference type="InterPro" id="IPR038727">
    <property type="entry name" value="NadR/Ttd14_AAA_dom"/>
</dbReference>
<dbReference type="Pfam" id="PF13521">
    <property type="entry name" value="AAA_28"/>
    <property type="match status" value="1"/>
</dbReference>
<accession>A0A0F9HFP0</accession>
<organism evidence="2">
    <name type="scientific">marine sediment metagenome</name>
    <dbReference type="NCBI Taxonomy" id="412755"/>
    <lineage>
        <taxon>unclassified sequences</taxon>
        <taxon>metagenomes</taxon>
        <taxon>ecological metagenomes</taxon>
    </lineage>
</organism>
<dbReference type="InterPro" id="IPR027417">
    <property type="entry name" value="P-loop_NTPase"/>
</dbReference>
<dbReference type="SUPFAM" id="SSF52540">
    <property type="entry name" value="P-loop containing nucleoside triphosphate hydrolases"/>
    <property type="match status" value="1"/>
</dbReference>
<name>A0A0F9HFP0_9ZZZZ</name>